<protein>
    <submittedName>
        <fullName evidence="1">Uncharacterized protein</fullName>
    </submittedName>
</protein>
<dbReference type="Proteomes" id="UP000091926">
    <property type="component" value="Chromosome"/>
</dbReference>
<sequence>MFDAPRKDEFTQGSVFSCSYAEDYPETSAYGLVITARCDAVQDKAPIFSYIPVVPLEDWILCDGANIAMDRIHADCLNTLRNHLKDASLSDSLLETKTVHEIYESHFKPKENDRAWSTRCIKIRGSIDTYVRNLQLRAPSSSREERRLHLVANASKIDAVVKELSGNRLNGFYLLRDMPLLSGTTANCVALLREIHHIPTKLARDIVGGLTREEWDARSESSLRCPRFIASDDLAAPIAKLKSPWIEHVMQNFTMLFARIGVNDNDFAEIKESLSIIGLG</sequence>
<dbReference type="EMBL" id="CP016172">
    <property type="protein sequence ID" value="ANN79633.1"/>
    <property type="molecule type" value="Genomic_DNA"/>
</dbReference>
<dbReference type="OrthoDB" id="9153540at2"/>
<dbReference type="KEGG" id="bfz:BAU07_23195"/>
<organism evidence="1 2">
    <name type="scientific">Bordetella flabilis</name>
    <dbReference type="NCBI Taxonomy" id="463014"/>
    <lineage>
        <taxon>Bacteria</taxon>
        <taxon>Pseudomonadati</taxon>
        <taxon>Pseudomonadota</taxon>
        <taxon>Betaproteobacteria</taxon>
        <taxon>Burkholderiales</taxon>
        <taxon>Alcaligenaceae</taxon>
        <taxon>Bordetella</taxon>
    </lineage>
</organism>
<evidence type="ECO:0000313" key="2">
    <source>
        <dbReference type="Proteomes" id="UP000091926"/>
    </source>
</evidence>
<name>A0A193GJ70_9BORD</name>
<gene>
    <name evidence="1" type="ORF">BAU07_23195</name>
</gene>
<dbReference type="RefSeq" id="WP_066663037.1">
    <property type="nucleotide sequence ID" value="NZ_CBCSCL010000027.1"/>
</dbReference>
<dbReference type="AlphaFoldDB" id="A0A193GJ70"/>
<reference evidence="1 2" key="1">
    <citation type="submission" date="2016-06" db="EMBL/GenBank/DDBJ databases">
        <title>Complete genome sequences of Bordetella bronchialis and Bordetella flabilis.</title>
        <authorList>
            <person name="LiPuma J.J."/>
            <person name="Spilker T."/>
        </authorList>
    </citation>
    <scope>NUCLEOTIDE SEQUENCE [LARGE SCALE GENOMIC DNA]</scope>
    <source>
        <strain evidence="1 2">AU10664</strain>
    </source>
</reference>
<accession>A0A193GJ70</accession>
<evidence type="ECO:0000313" key="1">
    <source>
        <dbReference type="EMBL" id="ANN79633.1"/>
    </source>
</evidence>
<keyword evidence="2" id="KW-1185">Reference proteome</keyword>
<proteinExistence type="predicted"/>